<evidence type="ECO:0000256" key="2">
    <source>
        <dbReference type="RuleBase" id="RU102079"/>
    </source>
</evidence>
<feature type="non-terminal residue" evidence="4">
    <location>
        <position position="1"/>
    </location>
</feature>
<dbReference type="GO" id="GO:0030246">
    <property type="term" value="F:carbohydrate binding"/>
    <property type="evidence" value="ECO:0007669"/>
    <property type="project" value="UniProtKB-UniRule"/>
</dbReference>
<accession>A0A8S3ZC55</accession>
<feature type="domain" description="Galectin" evidence="3">
    <location>
        <begin position="12"/>
        <end position="155"/>
    </location>
</feature>
<dbReference type="InterPro" id="IPR044156">
    <property type="entry name" value="Galectin-like"/>
</dbReference>
<evidence type="ECO:0000259" key="3">
    <source>
        <dbReference type="PROSITE" id="PS51304"/>
    </source>
</evidence>
<dbReference type="CDD" id="cd00070">
    <property type="entry name" value="GLECT"/>
    <property type="match status" value="2"/>
</dbReference>
<dbReference type="PROSITE" id="PS51304">
    <property type="entry name" value="GALECTIN"/>
    <property type="match status" value="2"/>
</dbReference>
<keyword evidence="5" id="KW-1185">Reference proteome</keyword>
<dbReference type="Gene3D" id="2.60.120.200">
    <property type="match status" value="2"/>
</dbReference>
<dbReference type="InterPro" id="IPR001079">
    <property type="entry name" value="Galectin_CRD"/>
</dbReference>
<evidence type="ECO:0000313" key="5">
    <source>
        <dbReference type="Proteomes" id="UP000678393"/>
    </source>
</evidence>
<dbReference type="Pfam" id="PF00337">
    <property type="entry name" value="Gal-bind_lectin"/>
    <property type="match status" value="2"/>
</dbReference>
<dbReference type="SUPFAM" id="SSF49899">
    <property type="entry name" value="Concanavalin A-like lectins/glucanases"/>
    <property type="match status" value="2"/>
</dbReference>
<dbReference type="EMBL" id="CAJHNH020002059">
    <property type="protein sequence ID" value="CAG5125455.1"/>
    <property type="molecule type" value="Genomic_DNA"/>
</dbReference>
<keyword evidence="1 2" id="KW-0430">Lectin</keyword>
<reference evidence="4" key="1">
    <citation type="submission" date="2021-04" db="EMBL/GenBank/DDBJ databases">
        <authorList>
            <consortium name="Molecular Ecology Group"/>
        </authorList>
    </citation>
    <scope>NUCLEOTIDE SEQUENCE</scope>
</reference>
<dbReference type="InterPro" id="IPR013320">
    <property type="entry name" value="ConA-like_dom_sf"/>
</dbReference>
<protein>
    <recommendedName>
        <fullName evidence="2">Galectin</fullName>
    </recommendedName>
</protein>
<dbReference type="PANTHER" id="PTHR11346:SF147">
    <property type="entry name" value="GALECTIN"/>
    <property type="match status" value="1"/>
</dbReference>
<dbReference type="SMART" id="SM00908">
    <property type="entry name" value="Gal-bind_lectin"/>
    <property type="match status" value="2"/>
</dbReference>
<organism evidence="4 5">
    <name type="scientific">Candidula unifasciata</name>
    <dbReference type="NCBI Taxonomy" id="100452"/>
    <lineage>
        <taxon>Eukaryota</taxon>
        <taxon>Metazoa</taxon>
        <taxon>Spiralia</taxon>
        <taxon>Lophotrochozoa</taxon>
        <taxon>Mollusca</taxon>
        <taxon>Gastropoda</taxon>
        <taxon>Heterobranchia</taxon>
        <taxon>Euthyneura</taxon>
        <taxon>Panpulmonata</taxon>
        <taxon>Eupulmonata</taxon>
        <taxon>Stylommatophora</taxon>
        <taxon>Helicina</taxon>
        <taxon>Helicoidea</taxon>
        <taxon>Geomitridae</taxon>
        <taxon>Candidula</taxon>
    </lineage>
</organism>
<dbReference type="Proteomes" id="UP000678393">
    <property type="component" value="Unassembled WGS sequence"/>
</dbReference>
<comment type="caution">
    <text evidence="4">The sequence shown here is derived from an EMBL/GenBank/DDBJ whole genome shotgun (WGS) entry which is preliminary data.</text>
</comment>
<evidence type="ECO:0000256" key="1">
    <source>
        <dbReference type="ARBA" id="ARBA00022734"/>
    </source>
</evidence>
<sequence>MAYRKTAIEAPDYTYIPGGLNVGAQIIVRGRVAFDQERFHINLQNDQVEGCDVAFHFNPRTEAQTVVRNSFSGCWQQEERNIPYFPFAKGSKFTVRIYYFIEYRHRLPFQNVRYLKLSEGAEYYESTIQNPCVSNKFAINFNSDIDGNVVGVLHFKPRKTGLSRTRRGQGWFPFPRGEYFDVVHFNTRSAFPPEQIYFLNIYGDPNDYIKQIPSGLEKNDLIAVKGFFYPEGNTFAVNLINGTSLGNDIALHFNPRRNQDTVVINNQRNGCWKKEERHPLPSQFQQKLPFEVEIVNKGKKFKIYVNGHRFASFKARGDVEDIKGINVQGEAYIYEVKLLRRL</sequence>
<dbReference type="AlphaFoldDB" id="A0A8S3ZC55"/>
<dbReference type="OrthoDB" id="6066079at2759"/>
<evidence type="ECO:0000313" key="4">
    <source>
        <dbReference type="EMBL" id="CAG5125455.1"/>
    </source>
</evidence>
<gene>
    <name evidence="4" type="ORF">CUNI_LOCUS11013</name>
</gene>
<name>A0A8S3ZC55_9EUPU</name>
<feature type="domain" description="Galectin" evidence="3">
    <location>
        <begin position="208"/>
        <end position="339"/>
    </location>
</feature>
<proteinExistence type="predicted"/>
<dbReference type="SMART" id="SM00276">
    <property type="entry name" value="GLECT"/>
    <property type="match status" value="2"/>
</dbReference>
<dbReference type="PANTHER" id="PTHR11346">
    <property type="entry name" value="GALECTIN"/>
    <property type="match status" value="1"/>
</dbReference>